<feature type="region of interest" description="Disordered" evidence="1">
    <location>
        <begin position="61"/>
        <end position="80"/>
    </location>
</feature>
<evidence type="ECO:0000313" key="2">
    <source>
        <dbReference type="EMBL" id="SHN71764.1"/>
    </source>
</evidence>
<evidence type="ECO:0000256" key="1">
    <source>
        <dbReference type="SAM" id="MobiDB-lite"/>
    </source>
</evidence>
<evidence type="ECO:0000313" key="3">
    <source>
        <dbReference type="Proteomes" id="UP000184428"/>
    </source>
</evidence>
<sequence>MTTPADVRTDEEAFAACLAGRAVPAGAQGLAAFTDAVRASATEPGQPSAALAELLATGLLVPTQDPSPGTAGRPARTSRKRPHVLISTLVAKFAAAGAVAKAAAAGGVVAVALTGAATTGALTTSEEPASVIRSGDTTDPTDESTDTTTIDGSGDVTGGPAVEEPAVEEPAVQQPAAEEPGVTEPVAEPVAEEPAPAFPEDAAGGKPTDEEKFDRHPANPGRAVSAEAHRRNAERKAGPAVQPEAGAPEGGGTDEVLEAEQAPVTEEPAPAGNGKGNGNGKNGK</sequence>
<feature type="compositionally biased region" description="Gly residues" evidence="1">
    <location>
        <begin position="273"/>
        <end position="284"/>
    </location>
</feature>
<reference evidence="2 3" key="1">
    <citation type="submission" date="2016-12" db="EMBL/GenBank/DDBJ databases">
        <authorList>
            <person name="Song W.-J."/>
            <person name="Kurnit D.M."/>
        </authorList>
    </citation>
    <scope>NUCLEOTIDE SEQUENCE [LARGE SCALE GENOMIC DNA]</scope>
    <source>
        <strain evidence="2 3">DSM 43162</strain>
    </source>
</reference>
<accession>A0A1M7TM10</accession>
<dbReference type="RefSeq" id="WP_072917091.1">
    <property type="nucleotide sequence ID" value="NZ_FRDM01000007.1"/>
</dbReference>
<feature type="region of interest" description="Disordered" evidence="1">
    <location>
        <begin position="122"/>
        <end position="284"/>
    </location>
</feature>
<protein>
    <submittedName>
        <fullName evidence="2">Uncharacterized protein</fullName>
    </submittedName>
</protein>
<feature type="compositionally biased region" description="Basic and acidic residues" evidence="1">
    <location>
        <begin position="207"/>
        <end position="217"/>
    </location>
</feature>
<proteinExistence type="predicted"/>
<dbReference type="EMBL" id="FRDM01000007">
    <property type="protein sequence ID" value="SHN71764.1"/>
    <property type="molecule type" value="Genomic_DNA"/>
</dbReference>
<name>A0A1M7TM10_9ACTN</name>
<dbReference type="AlphaFoldDB" id="A0A1M7TM10"/>
<feature type="compositionally biased region" description="Basic and acidic residues" evidence="1">
    <location>
        <begin position="227"/>
        <end position="237"/>
    </location>
</feature>
<gene>
    <name evidence="2" type="ORF">SAMN05660350_01951</name>
</gene>
<feature type="compositionally biased region" description="Low complexity" evidence="1">
    <location>
        <begin position="146"/>
        <end position="205"/>
    </location>
</feature>
<dbReference type="OrthoDB" id="5194882at2"/>
<organism evidence="2 3">
    <name type="scientific">Geodermatophilus obscurus</name>
    <dbReference type="NCBI Taxonomy" id="1861"/>
    <lineage>
        <taxon>Bacteria</taxon>
        <taxon>Bacillati</taxon>
        <taxon>Actinomycetota</taxon>
        <taxon>Actinomycetes</taxon>
        <taxon>Geodermatophilales</taxon>
        <taxon>Geodermatophilaceae</taxon>
        <taxon>Geodermatophilus</taxon>
    </lineage>
</organism>
<dbReference type="Proteomes" id="UP000184428">
    <property type="component" value="Unassembled WGS sequence"/>
</dbReference>